<accession>A0A0J5S5W1</accession>
<dbReference type="Proteomes" id="UP000036270">
    <property type="component" value="Unassembled WGS sequence"/>
</dbReference>
<name>A0A0J5S5W1_9PAST</name>
<keyword evidence="1" id="KW-0812">Transmembrane</keyword>
<evidence type="ECO:0000313" key="2">
    <source>
        <dbReference type="EMBL" id="KMK52242.1"/>
    </source>
</evidence>
<sequence>MTELKHHYPKLQIFVKSLFYTQILMILTIFISYWLEREYDNPFENINAVVNKLFFISTIPTILSLLWIIYKQYTKQNEVKVFAAIVIVWFINIGILISFNIPFYNKINKFSGGSLAIVIPLLIIPKLLPKT</sequence>
<dbReference type="PATRIC" id="fig|67855.3.peg.2490"/>
<dbReference type="EMBL" id="JWIZ01000009">
    <property type="protein sequence ID" value="KMK52242.1"/>
    <property type="molecule type" value="Genomic_DNA"/>
</dbReference>
<protein>
    <submittedName>
        <fullName evidence="2">Uncharacterized protein</fullName>
    </submittedName>
</protein>
<feature type="transmembrane region" description="Helical" evidence="1">
    <location>
        <begin position="13"/>
        <end position="33"/>
    </location>
</feature>
<feature type="transmembrane region" description="Helical" evidence="1">
    <location>
        <begin position="82"/>
        <end position="104"/>
    </location>
</feature>
<feature type="transmembrane region" description="Helical" evidence="1">
    <location>
        <begin position="53"/>
        <end position="70"/>
    </location>
</feature>
<evidence type="ECO:0000313" key="3">
    <source>
        <dbReference type="Proteomes" id="UP000036270"/>
    </source>
</evidence>
<keyword evidence="1" id="KW-0472">Membrane</keyword>
<dbReference type="STRING" id="67855.RO21_01915"/>
<reference evidence="2 3" key="1">
    <citation type="submission" date="2014-12" db="EMBL/GenBank/DDBJ databases">
        <title>Reclassification of Actinobacillus muris as Muribacter muris.</title>
        <authorList>
            <person name="Christensen H."/>
            <person name="Nicklas W."/>
            <person name="Bisgaard M."/>
        </authorList>
    </citation>
    <scope>NUCLEOTIDE SEQUENCE [LARGE SCALE GENOMIC DNA]</scope>
    <source>
        <strain evidence="2 3">Ackerman80-443D</strain>
    </source>
</reference>
<dbReference type="RefSeq" id="WP_047976112.1">
    <property type="nucleotide sequence ID" value="NZ_JWIZ01000009.1"/>
</dbReference>
<comment type="caution">
    <text evidence="2">The sequence shown here is derived from an EMBL/GenBank/DDBJ whole genome shotgun (WGS) entry which is preliminary data.</text>
</comment>
<proteinExistence type="predicted"/>
<keyword evidence="3" id="KW-1185">Reference proteome</keyword>
<gene>
    <name evidence="2" type="ORF">RO21_01915</name>
</gene>
<organism evidence="2 3">
    <name type="scientific">Muribacter muris</name>
    <dbReference type="NCBI Taxonomy" id="67855"/>
    <lineage>
        <taxon>Bacteria</taxon>
        <taxon>Pseudomonadati</taxon>
        <taxon>Pseudomonadota</taxon>
        <taxon>Gammaproteobacteria</taxon>
        <taxon>Pasteurellales</taxon>
        <taxon>Pasteurellaceae</taxon>
        <taxon>Muribacter</taxon>
    </lineage>
</organism>
<keyword evidence="1" id="KW-1133">Transmembrane helix</keyword>
<dbReference type="AlphaFoldDB" id="A0A0J5S5W1"/>
<evidence type="ECO:0000256" key="1">
    <source>
        <dbReference type="SAM" id="Phobius"/>
    </source>
</evidence>